<dbReference type="InterPro" id="IPR000671">
    <property type="entry name" value="Peptidase_A31"/>
</dbReference>
<dbReference type="AlphaFoldDB" id="A0A1H5RPL4"/>
<keyword evidence="2 5" id="KW-0645">Protease</keyword>
<evidence type="ECO:0000313" key="5">
    <source>
        <dbReference type="EMBL" id="SEF40064.1"/>
    </source>
</evidence>
<accession>A0A1H5RPL4</accession>
<evidence type="ECO:0000256" key="4">
    <source>
        <dbReference type="ARBA" id="ARBA00022801"/>
    </source>
</evidence>
<evidence type="ECO:0000313" key="6">
    <source>
        <dbReference type="Proteomes" id="UP000236721"/>
    </source>
</evidence>
<evidence type="ECO:0000256" key="1">
    <source>
        <dbReference type="ARBA" id="ARBA00006814"/>
    </source>
</evidence>
<evidence type="ECO:0000256" key="3">
    <source>
        <dbReference type="ARBA" id="ARBA00022750"/>
    </source>
</evidence>
<dbReference type="NCBIfam" id="TIGR00072">
    <property type="entry name" value="hydrog_prot"/>
    <property type="match status" value="1"/>
</dbReference>
<keyword evidence="4" id="KW-0378">Hydrolase</keyword>
<dbReference type="InterPro" id="IPR023430">
    <property type="entry name" value="Pept_HybD-like_dom_sf"/>
</dbReference>
<dbReference type="Gene3D" id="3.40.50.1450">
    <property type="entry name" value="HybD-like"/>
    <property type="match status" value="1"/>
</dbReference>
<dbReference type="SUPFAM" id="SSF53163">
    <property type="entry name" value="HybD-like"/>
    <property type="match status" value="1"/>
</dbReference>
<name>A0A1H5RPL4_9VIBR</name>
<comment type="similarity">
    <text evidence="1">Belongs to the peptidase A31 family.</text>
</comment>
<keyword evidence="3" id="KW-0064">Aspartyl protease</keyword>
<dbReference type="Proteomes" id="UP000236721">
    <property type="component" value="Unassembled WGS sequence"/>
</dbReference>
<dbReference type="Pfam" id="PF01750">
    <property type="entry name" value="HycI"/>
    <property type="match status" value="1"/>
</dbReference>
<keyword evidence="6" id="KW-1185">Reference proteome</keyword>
<protein>
    <submittedName>
        <fullName evidence="5">Hydrogenase maturation protease</fullName>
    </submittedName>
</protein>
<dbReference type="GO" id="GO:0016485">
    <property type="term" value="P:protein processing"/>
    <property type="evidence" value="ECO:0007669"/>
    <property type="project" value="TreeGrafter"/>
</dbReference>
<dbReference type="EMBL" id="FNVG01000001">
    <property type="protein sequence ID" value="SEF40064.1"/>
    <property type="molecule type" value="Genomic_DNA"/>
</dbReference>
<dbReference type="GO" id="GO:0008047">
    <property type="term" value="F:enzyme activator activity"/>
    <property type="evidence" value="ECO:0007669"/>
    <property type="project" value="InterPro"/>
</dbReference>
<dbReference type="GO" id="GO:0004190">
    <property type="term" value="F:aspartic-type endopeptidase activity"/>
    <property type="evidence" value="ECO:0007669"/>
    <property type="project" value="UniProtKB-KW"/>
</dbReference>
<dbReference type="PANTHER" id="PTHR30302">
    <property type="entry name" value="HYDROGENASE 1 MATURATION PROTEASE"/>
    <property type="match status" value="1"/>
</dbReference>
<reference evidence="6" key="1">
    <citation type="submission" date="2016-10" db="EMBL/GenBank/DDBJ databases">
        <authorList>
            <person name="Varghese N."/>
            <person name="Submissions S."/>
        </authorList>
    </citation>
    <scope>NUCLEOTIDE SEQUENCE [LARGE SCALE GENOMIC DNA]</scope>
    <source>
        <strain evidence="6">CGMCC 1.7062</strain>
    </source>
</reference>
<gene>
    <name evidence="5" type="ORF">SAMN04488244_10149</name>
</gene>
<evidence type="ECO:0000256" key="2">
    <source>
        <dbReference type="ARBA" id="ARBA00022670"/>
    </source>
</evidence>
<organism evidence="5 6">
    <name type="scientific">Vibrio hangzhouensis</name>
    <dbReference type="NCBI Taxonomy" id="462991"/>
    <lineage>
        <taxon>Bacteria</taxon>
        <taxon>Pseudomonadati</taxon>
        <taxon>Pseudomonadota</taxon>
        <taxon>Gammaproteobacteria</taxon>
        <taxon>Vibrionales</taxon>
        <taxon>Vibrionaceae</taxon>
        <taxon>Vibrio</taxon>
    </lineage>
</organism>
<dbReference type="PANTHER" id="PTHR30302:SF1">
    <property type="entry name" value="HYDROGENASE 2 MATURATION PROTEASE"/>
    <property type="match status" value="1"/>
</dbReference>
<proteinExistence type="inferred from homology"/>
<sequence>MIKQLIRVTMINIVCFGSSLRADDSVGLLVFELLQYELDAKPFWADQVQLNYAGNAGARALPYFLDCEYLVVVDAIMPDTPTNPGAIHKLSAHDVSHLDDGSLNHAYSSHLLAFPQCWQLLRSLGKPLPKLTIMAIEICNYELCQQEVTPDVKKAAQTVAKKITRYCSNHSIK</sequence>